<organism evidence="1 2">
    <name type="scientific">Dreissena polymorpha</name>
    <name type="common">Zebra mussel</name>
    <name type="synonym">Mytilus polymorpha</name>
    <dbReference type="NCBI Taxonomy" id="45954"/>
    <lineage>
        <taxon>Eukaryota</taxon>
        <taxon>Metazoa</taxon>
        <taxon>Spiralia</taxon>
        <taxon>Lophotrochozoa</taxon>
        <taxon>Mollusca</taxon>
        <taxon>Bivalvia</taxon>
        <taxon>Autobranchia</taxon>
        <taxon>Heteroconchia</taxon>
        <taxon>Euheterodonta</taxon>
        <taxon>Imparidentia</taxon>
        <taxon>Neoheterodontei</taxon>
        <taxon>Myida</taxon>
        <taxon>Dreissenoidea</taxon>
        <taxon>Dreissenidae</taxon>
        <taxon>Dreissena</taxon>
    </lineage>
</organism>
<dbReference type="PANTHER" id="PTHR17985:SF8">
    <property type="entry name" value="TRANSPORT AND GOLGI ORGANIZATION PROTEIN 2 HOMOLOG"/>
    <property type="match status" value="1"/>
</dbReference>
<proteinExistence type="predicted"/>
<dbReference type="GO" id="GO:0009306">
    <property type="term" value="P:protein secretion"/>
    <property type="evidence" value="ECO:0007669"/>
    <property type="project" value="TreeGrafter"/>
</dbReference>
<reference evidence="1" key="2">
    <citation type="submission" date="2020-11" db="EMBL/GenBank/DDBJ databases">
        <authorList>
            <person name="McCartney M.A."/>
            <person name="Auch B."/>
            <person name="Kono T."/>
            <person name="Mallez S."/>
            <person name="Becker A."/>
            <person name="Gohl D.M."/>
            <person name="Silverstein K.A.T."/>
            <person name="Koren S."/>
            <person name="Bechman K.B."/>
            <person name="Herman A."/>
            <person name="Abrahante J.E."/>
            <person name="Garbe J."/>
        </authorList>
    </citation>
    <scope>NUCLEOTIDE SEQUENCE</scope>
    <source>
        <strain evidence="1">Duluth1</strain>
        <tissue evidence="1">Whole animal</tissue>
    </source>
</reference>
<keyword evidence="2" id="KW-1185">Reference proteome</keyword>
<accession>A0A9D4S6G8</accession>
<dbReference type="AlphaFoldDB" id="A0A9D4S6G8"/>
<dbReference type="Pfam" id="PF05742">
    <property type="entry name" value="TANGO2"/>
    <property type="match status" value="1"/>
</dbReference>
<evidence type="ECO:0000313" key="1">
    <source>
        <dbReference type="EMBL" id="KAH3891662.1"/>
    </source>
</evidence>
<dbReference type="EMBL" id="JAIWYP010000001">
    <property type="protein sequence ID" value="KAH3891662.1"/>
    <property type="molecule type" value="Genomic_DNA"/>
</dbReference>
<reference evidence="1" key="1">
    <citation type="journal article" date="2019" name="bioRxiv">
        <title>The Genome of the Zebra Mussel, Dreissena polymorpha: A Resource for Invasive Species Research.</title>
        <authorList>
            <person name="McCartney M.A."/>
            <person name="Auch B."/>
            <person name="Kono T."/>
            <person name="Mallez S."/>
            <person name="Zhang Y."/>
            <person name="Obille A."/>
            <person name="Becker A."/>
            <person name="Abrahante J.E."/>
            <person name="Garbe J."/>
            <person name="Badalamenti J.P."/>
            <person name="Herman A."/>
            <person name="Mangelson H."/>
            <person name="Liachko I."/>
            <person name="Sullivan S."/>
            <person name="Sone E.D."/>
            <person name="Koren S."/>
            <person name="Silverstein K.A.T."/>
            <person name="Beckman K.B."/>
            <person name="Gohl D.M."/>
        </authorList>
    </citation>
    <scope>NUCLEOTIDE SEQUENCE</scope>
    <source>
        <strain evidence="1">Duluth1</strain>
        <tissue evidence="1">Whole animal</tissue>
    </source>
</reference>
<dbReference type="InterPro" id="IPR008551">
    <property type="entry name" value="TANGO2"/>
</dbReference>
<name>A0A9D4S6G8_DREPO</name>
<evidence type="ECO:0000313" key="2">
    <source>
        <dbReference type="Proteomes" id="UP000828390"/>
    </source>
</evidence>
<dbReference type="PANTHER" id="PTHR17985">
    <property type="entry name" value="SER/THR-RICH PROTEIN T10 IN DGCR REGION"/>
    <property type="match status" value="1"/>
</dbReference>
<dbReference type="GO" id="GO:0005794">
    <property type="term" value="C:Golgi apparatus"/>
    <property type="evidence" value="ECO:0007669"/>
    <property type="project" value="TreeGrafter"/>
</dbReference>
<comment type="caution">
    <text evidence="1">The sequence shown here is derived from an EMBL/GenBank/DDBJ whole genome shotgun (WGS) entry which is preliminary data.</text>
</comment>
<evidence type="ECO:0008006" key="3">
    <source>
        <dbReference type="Google" id="ProtNLM"/>
    </source>
</evidence>
<sequence length="287" mass="32333">MHLGQSTDGYRLILANNRDELWDRPTDTAAIRGTARRWIGGIDVEPGKEGGTWLGVSENGQLAILLNILEVQKPDAKGRGFFVPNFLTGEKTVDEYLADVATEHDLYNPFHLILVDLRYRQFTNQHKPTLCVKTITCSHNTEPITHSYSDGYVSCDNSRDITKPWKKRSVGEKQFSDIVAAYGSPEHKADLVERLMGLMNDRVRHLPDLVLAEQFAAVGRSTESEFFKQRAAVSVFSPEVKYGTRTNTIILVDHTGNCSYIERTLKMPVSVDKPDYSVVELSFKIKV</sequence>
<dbReference type="GO" id="GO:0007030">
    <property type="term" value="P:Golgi organization"/>
    <property type="evidence" value="ECO:0007669"/>
    <property type="project" value="TreeGrafter"/>
</dbReference>
<dbReference type="Proteomes" id="UP000828390">
    <property type="component" value="Unassembled WGS sequence"/>
</dbReference>
<gene>
    <name evidence="1" type="ORF">DPMN_015767</name>
</gene>
<protein>
    <recommendedName>
        <fullName evidence="3">Transport and Golgi organization protein 2</fullName>
    </recommendedName>
</protein>